<dbReference type="AlphaFoldDB" id="A0A061REP7"/>
<reference evidence="1" key="1">
    <citation type="submission" date="2014-05" db="EMBL/GenBank/DDBJ databases">
        <title>The transcriptome of the halophilic microalga Tetraselmis sp. GSL018 isolated from the Great Salt Lake, Utah.</title>
        <authorList>
            <person name="Jinkerson R.E."/>
            <person name="D'Adamo S."/>
            <person name="Posewitz M.C."/>
        </authorList>
    </citation>
    <scope>NUCLEOTIDE SEQUENCE</scope>
    <source>
        <strain evidence="1">GSL018</strain>
    </source>
</reference>
<sequence length="162" mass="18055">MGGAGARRHQIQISDNDSNEKVEKQWTSLLRVLNSPESCVIYHLENHYSLVYGVREWTVDVGYAGSRNIRQVLLARPGQRPCTWIDFETVRQTMLRWGGYCMVGITALGHTTAIQGSGRPPPANCQQDAAADSCNPGDDITMEEDLQQQANKCSFWVSSPEL</sequence>
<proteinExistence type="predicted"/>
<gene>
    <name evidence="1" type="ORF">TSPGSL018_7492</name>
</gene>
<organism evidence="1">
    <name type="scientific">Tetraselmis sp. GSL018</name>
    <dbReference type="NCBI Taxonomy" id="582737"/>
    <lineage>
        <taxon>Eukaryota</taxon>
        <taxon>Viridiplantae</taxon>
        <taxon>Chlorophyta</taxon>
        <taxon>core chlorophytes</taxon>
        <taxon>Chlorodendrophyceae</taxon>
        <taxon>Chlorodendrales</taxon>
        <taxon>Chlorodendraceae</taxon>
        <taxon>Tetraselmis</taxon>
    </lineage>
</organism>
<accession>A0A061REP7</accession>
<evidence type="ECO:0000313" key="1">
    <source>
        <dbReference type="EMBL" id="JAC68981.1"/>
    </source>
</evidence>
<dbReference type="EMBL" id="GBEZ01017346">
    <property type="protein sequence ID" value="JAC68981.1"/>
    <property type="molecule type" value="Transcribed_RNA"/>
</dbReference>
<name>A0A061REP7_9CHLO</name>
<protein>
    <submittedName>
        <fullName evidence="1">Uncharacterized protein</fullName>
    </submittedName>
</protein>